<protein>
    <recommendedName>
        <fullName evidence="1">Methyltransferase domain-containing protein</fullName>
    </recommendedName>
</protein>
<evidence type="ECO:0000313" key="3">
    <source>
        <dbReference type="Proteomes" id="UP001216150"/>
    </source>
</evidence>
<gene>
    <name evidence="2" type="ORF">N7450_003660</name>
</gene>
<name>A0AAD6DNJ2_9EURO</name>
<dbReference type="Proteomes" id="UP001216150">
    <property type="component" value="Unassembled WGS sequence"/>
</dbReference>
<reference evidence="2 3" key="1">
    <citation type="journal article" date="2023" name="IMA Fungus">
        <title>Comparative genomic study of the Penicillium genus elucidates a diverse pangenome and 15 lateral gene transfer events.</title>
        <authorList>
            <person name="Petersen C."/>
            <person name="Sorensen T."/>
            <person name="Nielsen M.R."/>
            <person name="Sondergaard T.E."/>
            <person name="Sorensen J.L."/>
            <person name="Fitzpatrick D.A."/>
            <person name="Frisvad J.C."/>
            <person name="Nielsen K.L."/>
        </authorList>
    </citation>
    <scope>NUCLEOTIDE SEQUENCE [LARGE SCALE GENOMIC DNA]</scope>
    <source>
        <strain evidence="2 3">IBT 29057</strain>
    </source>
</reference>
<dbReference type="Pfam" id="PF13847">
    <property type="entry name" value="Methyltransf_31"/>
    <property type="match status" value="1"/>
</dbReference>
<organism evidence="2 3">
    <name type="scientific">Penicillium hetheringtonii</name>
    <dbReference type="NCBI Taxonomy" id="911720"/>
    <lineage>
        <taxon>Eukaryota</taxon>
        <taxon>Fungi</taxon>
        <taxon>Dikarya</taxon>
        <taxon>Ascomycota</taxon>
        <taxon>Pezizomycotina</taxon>
        <taxon>Eurotiomycetes</taxon>
        <taxon>Eurotiomycetidae</taxon>
        <taxon>Eurotiales</taxon>
        <taxon>Aspergillaceae</taxon>
        <taxon>Penicillium</taxon>
    </lineage>
</organism>
<sequence length="239" mass="27173">MKDGYHSPYWVELYDIGQEYFDFLNEDANVFLEAYKDMRAKRTLNGPEDEFIFLDIACGSGRVFIQLADNLVQSGEPSDQTKFLGLDYSAHMVRRANERLPKALSHGVKYIQGSATDLAAVKELQGPPSVDLMTFAAGSISVLSEPGQAEQFLAQATRVLRPKTGRVFISVRYVFDDSRKAERKRLEERMDDGNYSQDIPSALFPGIVYRQGRITQRREGNLAFWGPTRAGDKERWKWS</sequence>
<evidence type="ECO:0000259" key="1">
    <source>
        <dbReference type="Pfam" id="PF13847"/>
    </source>
</evidence>
<keyword evidence="3" id="KW-1185">Reference proteome</keyword>
<dbReference type="InterPro" id="IPR029063">
    <property type="entry name" value="SAM-dependent_MTases_sf"/>
</dbReference>
<accession>A0AAD6DNJ2</accession>
<dbReference type="CDD" id="cd02440">
    <property type="entry name" value="AdoMet_MTases"/>
    <property type="match status" value="1"/>
</dbReference>
<feature type="domain" description="Methyltransferase" evidence="1">
    <location>
        <begin position="52"/>
        <end position="179"/>
    </location>
</feature>
<proteinExistence type="predicted"/>
<comment type="caution">
    <text evidence="2">The sequence shown here is derived from an EMBL/GenBank/DDBJ whole genome shotgun (WGS) entry which is preliminary data.</text>
</comment>
<dbReference type="Gene3D" id="3.40.50.150">
    <property type="entry name" value="Vaccinia Virus protein VP39"/>
    <property type="match status" value="1"/>
</dbReference>
<dbReference type="SUPFAM" id="SSF53335">
    <property type="entry name" value="S-adenosyl-L-methionine-dependent methyltransferases"/>
    <property type="match status" value="1"/>
</dbReference>
<dbReference type="AlphaFoldDB" id="A0AAD6DNJ2"/>
<evidence type="ECO:0000313" key="2">
    <source>
        <dbReference type="EMBL" id="KAJ5589688.1"/>
    </source>
</evidence>
<dbReference type="EMBL" id="JAQJAC010000003">
    <property type="protein sequence ID" value="KAJ5589688.1"/>
    <property type="molecule type" value="Genomic_DNA"/>
</dbReference>
<dbReference type="InterPro" id="IPR025714">
    <property type="entry name" value="Methyltranfer_dom"/>
</dbReference>